<accession>A0A8G0LK05</accession>
<evidence type="ECO:0000313" key="2">
    <source>
        <dbReference type="EMBL" id="QYT02178.1"/>
    </source>
</evidence>
<sequence length="731" mass="81785">MHYSNSQHSKTHLTAQGLCTPLASTAASSSILQLCSLPPSSFIVPQSHNFIVHGHCPPFNTMAAQTTGRLIDLTPPPSAMASPVVLNSTSFHHGDQGNDTISTDPLAQHAIGQSNVSPSQAFITAPGQSLEIEANNYNNNSNQDKARGNEHQRSNKKRDECLEIFQEIQNALWRQFHQIQSIVFDSKEVEHILQELAEEELDIDLVRALRTLGNSLTGVRHILKGNIIMMEEAKANPSLSSSESGNSTPQSDEQGVPNSRAESPDTVTTEIDLLLDDDLPVAQIDDVPDFMDDDDQLSENWDMALPEEAVSFVDNPGGNAPFHLDLEYQSDVAEVYVTTPTTGLQSRRVMLTNLPPDATMSQITRGIQCHGGLLGIMMLNTAPIFGNDTKTAMLEFVYHQSAAEFTHDANNSPLLYKAKNGDIYSANAWLISSSSYGFGRIDKGLLDNGCARRFLLKGFPKECIWYFISTIGTNNVVSADYTEANDGFTVEFATLFQANRADWLIFSGRFSDFYTINPDDAKFRMFLADPTHINEALSRIRVRQRESPISHPFGDDLEEQWNRYPYNDYLPPHLRKSAAEMGPTRVSLKTRLALQYDIDESEVDDYLDDLEAHKDTEYRIIGSDITLTRRKWGWKVSAEDEAKLLLENTLHEPDWADYWDEHFKACGEINRRKWEHYGMVAKHRREKAVEQGLGPDTVPKCPKSCEMGCRDIKAVPAAAVVKKFLEKRGLD</sequence>
<feature type="compositionally biased region" description="Polar residues" evidence="1">
    <location>
        <begin position="248"/>
        <end position="266"/>
    </location>
</feature>
<dbReference type="SUPFAM" id="SSF143985">
    <property type="entry name" value="L,D-transpeptidase pre-catalytic domain-like"/>
    <property type="match status" value="1"/>
</dbReference>
<dbReference type="AlphaFoldDB" id="A0A8G0LK05"/>
<feature type="region of interest" description="Disordered" evidence="1">
    <location>
        <begin position="235"/>
        <end position="266"/>
    </location>
</feature>
<name>A0A8G0LK05_9HYPO</name>
<evidence type="ECO:0000256" key="1">
    <source>
        <dbReference type="SAM" id="MobiDB-lite"/>
    </source>
</evidence>
<dbReference type="InterPro" id="IPR038054">
    <property type="entry name" value="LD_TPept-like_central_sf"/>
</dbReference>
<evidence type="ECO:0000313" key="3">
    <source>
        <dbReference type="Proteomes" id="UP000826661"/>
    </source>
</evidence>
<reference evidence="2 3" key="1">
    <citation type="journal article" date="2021" name="BMC Genomics">
        <title>Telomere-to-telomere genome assembly of asparaginase-producing Trichoderma simmonsii.</title>
        <authorList>
            <person name="Chung D."/>
            <person name="Kwon Y.M."/>
            <person name="Yang Y."/>
        </authorList>
    </citation>
    <scope>NUCLEOTIDE SEQUENCE [LARGE SCALE GENOMIC DNA]</scope>
    <source>
        <strain evidence="2 3">GH-Sj1</strain>
    </source>
</reference>
<dbReference type="EMBL" id="CP075868">
    <property type="protein sequence ID" value="QYT02178.1"/>
    <property type="molecule type" value="Genomic_DNA"/>
</dbReference>
<protein>
    <recommendedName>
        <fullName evidence="4">Nucleotide-binding, alpha-beta plait</fullName>
    </recommendedName>
</protein>
<keyword evidence="3" id="KW-1185">Reference proteome</keyword>
<feature type="compositionally biased region" description="Basic and acidic residues" evidence="1">
    <location>
        <begin position="144"/>
        <end position="155"/>
    </location>
</feature>
<organism evidence="2 3">
    <name type="scientific">Trichoderma simmonsii</name>
    <dbReference type="NCBI Taxonomy" id="1491479"/>
    <lineage>
        <taxon>Eukaryota</taxon>
        <taxon>Fungi</taxon>
        <taxon>Dikarya</taxon>
        <taxon>Ascomycota</taxon>
        <taxon>Pezizomycotina</taxon>
        <taxon>Sordariomycetes</taxon>
        <taxon>Hypocreomycetidae</taxon>
        <taxon>Hypocreales</taxon>
        <taxon>Hypocreaceae</taxon>
        <taxon>Trichoderma</taxon>
    </lineage>
</organism>
<evidence type="ECO:0008006" key="4">
    <source>
        <dbReference type="Google" id="ProtNLM"/>
    </source>
</evidence>
<dbReference type="Proteomes" id="UP000826661">
    <property type="component" value="Chromosome V"/>
</dbReference>
<feature type="region of interest" description="Disordered" evidence="1">
    <location>
        <begin position="134"/>
        <end position="155"/>
    </location>
</feature>
<gene>
    <name evidence="2" type="ORF">H0G86_009184</name>
</gene>
<feature type="compositionally biased region" description="Low complexity" evidence="1">
    <location>
        <begin position="238"/>
        <end position="247"/>
    </location>
</feature>
<proteinExistence type="predicted"/>